<dbReference type="InterPro" id="IPR029063">
    <property type="entry name" value="SAM-dependent_MTases_sf"/>
</dbReference>
<name>A0A8B8F924_9HEMI</name>
<dbReference type="GeneID" id="112681082"/>
<evidence type="ECO:0000313" key="2">
    <source>
        <dbReference type="RefSeq" id="XP_025407131.1"/>
    </source>
</evidence>
<dbReference type="SUPFAM" id="SSF53335">
    <property type="entry name" value="S-adenosyl-L-methionine-dependent methyltransferases"/>
    <property type="match status" value="1"/>
</dbReference>
<organism evidence="1 2">
    <name type="scientific">Sipha flava</name>
    <name type="common">yellow sugarcane aphid</name>
    <dbReference type="NCBI Taxonomy" id="143950"/>
    <lineage>
        <taxon>Eukaryota</taxon>
        <taxon>Metazoa</taxon>
        <taxon>Ecdysozoa</taxon>
        <taxon>Arthropoda</taxon>
        <taxon>Hexapoda</taxon>
        <taxon>Insecta</taxon>
        <taxon>Pterygota</taxon>
        <taxon>Neoptera</taxon>
        <taxon>Paraneoptera</taxon>
        <taxon>Hemiptera</taxon>
        <taxon>Sternorrhyncha</taxon>
        <taxon>Aphidomorpha</taxon>
        <taxon>Aphidoidea</taxon>
        <taxon>Aphididae</taxon>
        <taxon>Sipha</taxon>
    </lineage>
</organism>
<sequence>MFCKSNIWISSKPSLKWFWRIQWCSSTSKKLNLPNIDGNFSSFKKLKYPESMFVHDYNIAKDISETICTQLIKTYGNKQLELIEVNPGPCLITRHLLENTNYNIIIFENNYNAFVEFFSAIHSVYRNRIHIKHGNLLLLWKLGFQDRMDRGERVSKFLSPIATKQSWNQKCSCKPIVDKKYYKTNTILFQSIFDIKLLKTYPRKAFFPPHSSKSESKNVRFKEIKEADTKYIILAKIVGRQDILEANGLTEDLLKPFWYFVKHHTISRKNFVIPMLEQWIPGCGPHFIAQGYTIFTQFGDLTPPQILKLFLKFISLPEYKDSPFLSSMESRIAKLLPSVQIASEDSVIEQSEHNSSLDLEEFNDKVN</sequence>
<gene>
    <name evidence="2" type="primary">LOC112681082</name>
</gene>
<dbReference type="Gene3D" id="3.40.50.150">
    <property type="entry name" value="Vaccinia Virus protein VP39"/>
    <property type="match status" value="1"/>
</dbReference>
<protein>
    <submittedName>
        <fullName evidence="2">Dimethyladenosine transferase 2, mitochondrial isoform X3</fullName>
    </submittedName>
</protein>
<keyword evidence="1" id="KW-1185">Reference proteome</keyword>
<dbReference type="OrthoDB" id="9895503at2759"/>
<dbReference type="CTD" id="41228"/>
<dbReference type="Proteomes" id="UP000694846">
    <property type="component" value="Unplaced"/>
</dbReference>
<reference evidence="2" key="1">
    <citation type="submission" date="2025-08" db="UniProtKB">
        <authorList>
            <consortium name="RefSeq"/>
        </authorList>
    </citation>
    <scope>IDENTIFICATION</scope>
    <source>
        <tissue evidence="2">Whole body</tissue>
    </source>
</reference>
<keyword evidence="2" id="KW-0808">Transferase</keyword>
<evidence type="ECO:0000313" key="1">
    <source>
        <dbReference type="Proteomes" id="UP000694846"/>
    </source>
</evidence>
<accession>A0A8B8F924</accession>
<dbReference type="GO" id="GO:0016740">
    <property type="term" value="F:transferase activity"/>
    <property type="evidence" value="ECO:0007669"/>
    <property type="project" value="UniProtKB-KW"/>
</dbReference>
<dbReference type="PIRSF" id="PIRSF027833">
    <property type="entry name" value="MtTFB2"/>
    <property type="match status" value="1"/>
</dbReference>
<dbReference type="AlphaFoldDB" id="A0A8B8F924"/>
<dbReference type="RefSeq" id="XP_025407131.1">
    <property type="nucleotide sequence ID" value="XM_025551346.1"/>
</dbReference>
<proteinExistence type="predicted"/>